<dbReference type="EMBL" id="CP046622">
    <property type="protein sequence ID" value="QGW80386.1"/>
    <property type="molecule type" value="Genomic_DNA"/>
</dbReference>
<name>A0A6I6H802_VARPD</name>
<gene>
    <name evidence="1" type="ORF">GOQ09_01715</name>
</gene>
<protein>
    <submittedName>
        <fullName evidence="1">DUF2489 domain-containing protein</fullName>
    </submittedName>
</protein>
<proteinExistence type="predicted"/>
<dbReference type="Proteomes" id="UP000425817">
    <property type="component" value="Chromosome"/>
</dbReference>
<sequence>MSMLDEGHLRAAHKAVVDTARGLADGTVPFVEGVRQLAALRFEASRLDHDPDFTLFVAIASESDHLPPHELRSQCASAWLEQRDREARELEVLHRQQVRAACARLVGRFSS</sequence>
<evidence type="ECO:0000313" key="1">
    <source>
        <dbReference type="EMBL" id="QGW80386.1"/>
    </source>
</evidence>
<evidence type="ECO:0000313" key="2">
    <source>
        <dbReference type="Proteomes" id="UP000425817"/>
    </source>
</evidence>
<dbReference type="AlphaFoldDB" id="A0A6I6H802"/>
<organism evidence="1 2">
    <name type="scientific">Variovorax paradoxus</name>
    <dbReference type="NCBI Taxonomy" id="34073"/>
    <lineage>
        <taxon>Bacteria</taxon>
        <taxon>Pseudomonadati</taxon>
        <taxon>Pseudomonadota</taxon>
        <taxon>Betaproteobacteria</taxon>
        <taxon>Burkholderiales</taxon>
        <taxon>Comamonadaceae</taxon>
        <taxon>Variovorax</taxon>
    </lineage>
</organism>
<dbReference type="OrthoDB" id="8777745at2"/>
<accession>A0A6I6H802</accession>
<reference evidence="1 2" key="1">
    <citation type="submission" date="2019-12" db="EMBL/GenBank/DDBJ databases">
        <title>Hybrid Genome Assemblies of two High G+C Isolates from Undergraduate Microbiology Courses.</title>
        <authorList>
            <person name="Ne Ville C.J."/>
            <person name="Enright D."/>
            <person name="Hernandez I."/>
            <person name="Dodsworth J."/>
            <person name="Orwin P.M."/>
        </authorList>
    </citation>
    <scope>NUCLEOTIDE SEQUENCE [LARGE SCALE GENOMIC DNA]</scope>
    <source>
        <strain evidence="1 2">CSUSB</strain>
    </source>
</reference>